<evidence type="ECO:0000313" key="1">
    <source>
        <dbReference type="EMBL" id="CAA9540442.1"/>
    </source>
</evidence>
<organism evidence="1">
    <name type="scientific">uncultured Segetibacter sp</name>
    <dbReference type="NCBI Taxonomy" id="481133"/>
    <lineage>
        <taxon>Bacteria</taxon>
        <taxon>Pseudomonadati</taxon>
        <taxon>Bacteroidota</taxon>
        <taxon>Chitinophagia</taxon>
        <taxon>Chitinophagales</taxon>
        <taxon>Chitinophagaceae</taxon>
        <taxon>Segetibacter</taxon>
        <taxon>environmental samples</taxon>
    </lineage>
</organism>
<protein>
    <submittedName>
        <fullName evidence="1">Uncharacterized protein</fullName>
    </submittedName>
</protein>
<proteinExistence type="predicted"/>
<name>A0A6J4U5E7_9BACT</name>
<sequence>AKKKIEEEKTISLTQYSWSIFYFFHLIK</sequence>
<dbReference type="AlphaFoldDB" id="A0A6J4U5E7"/>
<reference evidence="1" key="1">
    <citation type="submission" date="2020-02" db="EMBL/GenBank/DDBJ databases">
        <authorList>
            <person name="Meier V. D."/>
        </authorList>
    </citation>
    <scope>NUCLEOTIDE SEQUENCE</scope>
    <source>
        <strain evidence="1">AVDCRST_MAG96</strain>
    </source>
</reference>
<accession>A0A6J4U5E7</accession>
<dbReference type="EMBL" id="CADCVN010001668">
    <property type="protein sequence ID" value="CAA9540442.1"/>
    <property type="molecule type" value="Genomic_DNA"/>
</dbReference>
<feature type="non-terminal residue" evidence="1">
    <location>
        <position position="1"/>
    </location>
</feature>
<gene>
    <name evidence="1" type="ORF">AVDCRST_MAG96-4254</name>
</gene>